<evidence type="ECO:0000256" key="7">
    <source>
        <dbReference type="SAM" id="MobiDB-lite"/>
    </source>
</evidence>
<dbReference type="GO" id="GO:0005524">
    <property type="term" value="F:ATP binding"/>
    <property type="evidence" value="ECO:0007669"/>
    <property type="project" value="UniProtKB-UniRule"/>
</dbReference>
<dbReference type="GO" id="GO:0005886">
    <property type="term" value="C:plasma membrane"/>
    <property type="evidence" value="ECO:0007669"/>
    <property type="project" value="TreeGrafter"/>
</dbReference>
<dbReference type="Gene3D" id="3.40.850.10">
    <property type="entry name" value="Kinesin motor domain"/>
    <property type="match status" value="2"/>
</dbReference>
<dbReference type="Pfam" id="PF06017">
    <property type="entry name" value="Myosin_TH1"/>
    <property type="match status" value="1"/>
</dbReference>
<dbReference type="InterPro" id="IPR000048">
    <property type="entry name" value="IQ_motif_EF-hand-BS"/>
</dbReference>
<protein>
    <recommendedName>
        <fullName evidence="12">Unconventional myosin-Ib-like protein</fullName>
    </recommendedName>
</protein>
<dbReference type="InterPro" id="IPR036961">
    <property type="entry name" value="Kinesin_motor_dom_sf"/>
</dbReference>
<dbReference type="GO" id="GO:0000146">
    <property type="term" value="F:microfilament motor activity"/>
    <property type="evidence" value="ECO:0007669"/>
    <property type="project" value="TreeGrafter"/>
</dbReference>
<feature type="domain" description="TH1" evidence="9">
    <location>
        <begin position="1114"/>
        <end position="1319"/>
    </location>
</feature>
<feature type="region of interest" description="Disordered" evidence="7">
    <location>
        <begin position="134"/>
        <end position="158"/>
    </location>
</feature>
<dbReference type="Pfam" id="PF00063">
    <property type="entry name" value="Myosin_head"/>
    <property type="match status" value="2"/>
</dbReference>
<feature type="binding site" evidence="6">
    <location>
        <begin position="99"/>
        <end position="106"/>
    </location>
    <ligand>
        <name>ATP</name>
        <dbReference type="ChEBI" id="CHEBI:30616"/>
    </ligand>
</feature>
<sequence length="1319" mass="152807">MDQNVGCWDSVLLENESENCFISNLHQRYKRDFIYTFLGSHIIFLNPYCKPSTIFSSDLISSYAEKSLFQLPPHIYSLTNNVYKSLQDNNEDQCIVMLGESSSGKTENARMVIRFLSKISGRFIPLQRQRSSNSIASYKSSPKSTCSTPKHKSPTSTIQSVLSQEKTSCFKSEGSGNVPGVKSKKLSRVEFDFSYQKCNDIDAKHDLIKYCPKHNCCNVSSSSSTASNPIDIPIRRKSTGYQLQQQHLHQYPNLPELPGISKSFTIYETMNRVQVNNNNKKVPNCLDHVQQQPQPSESSRQTRCESLDLIKMSNPNSLQKSDDAMAATNFSKLFDECIQLSKNQTNSSYNRSDEKRNHYTQIRDLSYDRNKINLDNFKSAKRKVPIKNSRNVELSNLEIQTMKERIAQAEIFLEAMGNASTSKNRDSSRYGKYFDLEIDYRGDLIGGHIMHFLLEKTRVTKQLERERNFHIFYQLLAGADIHFLKSLKLQRNINKYDILKDTSSDEDDKFQFAFTRKSLDILGFTTEETTSIFKIIAVILKLGNLNFIPITNIDGTEGCEISNDYEIRDISQLLDIEEQILLNCLTKSGSSWMQLENGSELDAINAALINKALCRTLYGRLFTYVVNRINESMKIKNLTNRGRNLGILDFFGFESLEKNSFEEFNINYCNERIHQSYIQIVLKSQQDLYIKEGLEWTKIDFYDNLAVCDMIDKLPHGIFLLMEEPKVINDEILLQRLGQCWSGNASFSTQDHIPPKCFQIRHFAGALNYSIEGFVEKNSDKIPKHLSSSLFQSKLSIVQNLFPEGNPKRASKKPTNSSSILRSSLQNLLSQIELRKCHYVFCVKSNDKCMPKVFEVPIVQHQVRFMSLMPVVALWRNGFYFNFSHLKFLSRYKILSPFTWPHFHSSIIVESIAQIIRSVPLPAAEFAIGLTKVFIRSPRTLYELNEFRNHRLNSLATLIQKAFRRYSQRKLFLRMKRSQIIISSAWRTWRECWAIPVSERKHLWGLYKVAREEYRFIKYRKQVEWAVNTIQRNYITWKRRQFLMTLPMRLHANSLSPISTEWPTGPKFLSECSQLLKIIFHRWRCYKYRKMFDQTARNRMREKVTASILFKDRKASYVKSVSHPFLGDYVRLRQNVQWKKICVENNDQYVVFADIINKIARSSGKYVPILLVLSTSSMLLLDQRTLQIKYRVPASEIYRMSLSPYLDDIAVFHVKAEDISSNISTTSDNGGCLFQSELGKKKGDFVFQTGHVIEIVTKMFLVIQNATSKPPEIQINPEFEANFGNNVVIMSFKQQMMTDLNNQQLTRVSRKGNRMEVIV</sequence>
<evidence type="ECO:0000256" key="6">
    <source>
        <dbReference type="PROSITE-ProRule" id="PRU00782"/>
    </source>
</evidence>
<evidence type="ECO:0000256" key="3">
    <source>
        <dbReference type="ARBA" id="ARBA00023123"/>
    </source>
</evidence>
<dbReference type="InterPro" id="IPR010926">
    <property type="entry name" value="Myosin_TH1"/>
</dbReference>
<dbReference type="EMBL" id="JADBJN010000003">
    <property type="protein sequence ID" value="KAG5671773.1"/>
    <property type="molecule type" value="Genomic_DNA"/>
</dbReference>
<comment type="similarity">
    <text evidence="6">Belongs to the TRAFAC class myosin-kinesin ATPase superfamily. Myosin family.</text>
</comment>
<dbReference type="Proteomes" id="UP001107558">
    <property type="component" value="Chromosome 3"/>
</dbReference>
<keyword evidence="1 6" id="KW-0547">Nucleotide-binding</keyword>
<dbReference type="Gene3D" id="1.20.58.530">
    <property type="match status" value="1"/>
</dbReference>
<evidence type="ECO:0000256" key="5">
    <source>
        <dbReference type="ARBA" id="ARBA00023203"/>
    </source>
</evidence>
<name>A0A9J6BQ08_POLVA</name>
<feature type="domain" description="Myosin motor" evidence="8">
    <location>
        <begin position="5"/>
        <end position="949"/>
    </location>
</feature>
<dbReference type="Gene3D" id="1.20.120.720">
    <property type="entry name" value="Myosin VI head, motor domain, U50 subdomain"/>
    <property type="match status" value="1"/>
</dbReference>
<reference evidence="10" key="1">
    <citation type="submission" date="2021-03" db="EMBL/GenBank/DDBJ databases">
        <title>Chromosome level genome of the anhydrobiotic midge Polypedilum vanderplanki.</title>
        <authorList>
            <person name="Yoshida Y."/>
            <person name="Kikawada T."/>
            <person name="Gusev O."/>
        </authorList>
    </citation>
    <scope>NUCLEOTIDE SEQUENCE</scope>
    <source>
        <strain evidence="10">NIAS01</strain>
        <tissue evidence="10">Whole body or cell culture</tissue>
    </source>
</reference>
<dbReference type="InterPro" id="IPR001609">
    <property type="entry name" value="Myosin_head_motor_dom-like"/>
</dbReference>
<gene>
    <name evidence="10" type="ORF">PVAND_001951</name>
</gene>
<evidence type="ECO:0000259" key="9">
    <source>
        <dbReference type="PROSITE" id="PS51757"/>
    </source>
</evidence>
<evidence type="ECO:0000259" key="8">
    <source>
        <dbReference type="PROSITE" id="PS51456"/>
    </source>
</evidence>
<dbReference type="PANTHER" id="PTHR13140">
    <property type="entry name" value="MYOSIN"/>
    <property type="match status" value="1"/>
</dbReference>
<dbReference type="GO" id="GO:0030048">
    <property type="term" value="P:actin filament-based movement"/>
    <property type="evidence" value="ECO:0007669"/>
    <property type="project" value="TreeGrafter"/>
</dbReference>
<comment type="caution">
    <text evidence="10">The sequence shown here is derived from an EMBL/GenBank/DDBJ whole genome shotgun (WGS) entry which is preliminary data.</text>
</comment>
<dbReference type="SUPFAM" id="SSF52540">
    <property type="entry name" value="P-loop containing nucleoside triphosphate hydrolases"/>
    <property type="match status" value="1"/>
</dbReference>
<dbReference type="PROSITE" id="PS50096">
    <property type="entry name" value="IQ"/>
    <property type="match status" value="1"/>
</dbReference>
<keyword evidence="4 6" id="KW-0505">Motor protein</keyword>
<dbReference type="GO" id="GO:0006897">
    <property type="term" value="P:endocytosis"/>
    <property type="evidence" value="ECO:0007669"/>
    <property type="project" value="TreeGrafter"/>
</dbReference>
<organism evidence="10 11">
    <name type="scientific">Polypedilum vanderplanki</name>
    <name type="common">Sleeping chironomid midge</name>
    <dbReference type="NCBI Taxonomy" id="319348"/>
    <lineage>
        <taxon>Eukaryota</taxon>
        <taxon>Metazoa</taxon>
        <taxon>Ecdysozoa</taxon>
        <taxon>Arthropoda</taxon>
        <taxon>Hexapoda</taxon>
        <taxon>Insecta</taxon>
        <taxon>Pterygota</taxon>
        <taxon>Neoptera</taxon>
        <taxon>Endopterygota</taxon>
        <taxon>Diptera</taxon>
        <taxon>Nematocera</taxon>
        <taxon>Chironomoidea</taxon>
        <taxon>Chironomidae</taxon>
        <taxon>Chironominae</taxon>
        <taxon>Polypedilum</taxon>
        <taxon>Polypedilum</taxon>
    </lineage>
</organism>
<keyword evidence="3 6" id="KW-0518">Myosin</keyword>
<dbReference type="PROSITE" id="PS51757">
    <property type="entry name" value="TH1"/>
    <property type="match status" value="1"/>
</dbReference>
<evidence type="ECO:0000256" key="2">
    <source>
        <dbReference type="ARBA" id="ARBA00022840"/>
    </source>
</evidence>
<dbReference type="GO" id="GO:0051015">
    <property type="term" value="F:actin filament binding"/>
    <property type="evidence" value="ECO:0007669"/>
    <property type="project" value="TreeGrafter"/>
</dbReference>
<dbReference type="PROSITE" id="PS51456">
    <property type="entry name" value="MYOSIN_MOTOR"/>
    <property type="match status" value="1"/>
</dbReference>
<dbReference type="SMART" id="SM00242">
    <property type="entry name" value="MYSc"/>
    <property type="match status" value="1"/>
</dbReference>
<dbReference type="GO" id="GO:0016459">
    <property type="term" value="C:myosin complex"/>
    <property type="evidence" value="ECO:0007669"/>
    <property type="project" value="UniProtKB-KW"/>
</dbReference>
<dbReference type="PANTHER" id="PTHR13140:SF802">
    <property type="entry name" value="UNCONVENTIONAL MYOSIN-IB ISOFORM X1"/>
    <property type="match status" value="1"/>
</dbReference>
<feature type="compositionally biased region" description="Low complexity" evidence="7">
    <location>
        <begin position="137"/>
        <end position="148"/>
    </location>
</feature>
<evidence type="ECO:0000256" key="4">
    <source>
        <dbReference type="ARBA" id="ARBA00023175"/>
    </source>
</evidence>
<evidence type="ECO:0008006" key="12">
    <source>
        <dbReference type="Google" id="ProtNLM"/>
    </source>
</evidence>
<dbReference type="OrthoDB" id="10055605at2759"/>
<feature type="region of interest" description="Actin-binding" evidence="6">
    <location>
        <begin position="825"/>
        <end position="847"/>
    </location>
</feature>
<dbReference type="PRINTS" id="PR00193">
    <property type="entry name" value="MYOSINHEAVY"/>
</dbReference>
<evidence type="ECO:0000313" key="11">
    <source>
        <dbReference type="Proteomes" id="UP001107558"/>
    </source>
</evidence>
<keyword evidence="11" id="KW-1185">Reference proteome</keyword>
<keyword evidence="5 6" id="KW-0009">Actin-binding</keyword>
<dbReference type="Gene3D" id="1.20.5.4820">
    <property type="match status" value="1"/>
</dbReference>
<dbReference type="GO" id="GO:0005737">
    <property type="term" value="C:cytoplasm"/>
    <property type="evidence" value="ECO:0007669"/>
    <property type="project" value="UniProtKB-ARBA"/>
</dbReference>
<dbReference type="GO" id="GO:0007015">
    <property type="term" value="P:actin filament organization"/>
    <property type="evidence" value="ECO:0007669"/>
    <property type="project" value="TreeGrafter"/>
</dbReference>
<keyword evidence="2 6" id="KW-0067">ATP-binding</keyword>
<dbReference type="GO" id="GO:0005902">
    <property type="term" value="C:microvillus"/>
    <property type="evidence" value="ECO:0007669"/>
    <property type="project" value="TreeGrafter"/>
</dbReference>
<proteinExistence type="inferred from homology"/>
<dbReference type="InterPro" id="IPR027417">
    <property type="entry name" value="P-loop_NTPase"/>
</dbReference>
<accession>A0A9J6BQ08</accession>
<evidence type="ECO:0000256" key="1">
    <source>
        <dbReference type="ARBA" id="ARBA00022741"/>
    </source>
</evidence>
<dbReference type="SMART" id="SM00015">
    <property type="entry name" value="IQ"/>
    <property type="match status" value="1"/>
</dbReference>
<evidence type="ECO:0000313" key="10">
    <source>
        <dbReference type="EMBL" id="KAG5671773.1"/>
    </source>
</evidence>